<keyword evidence="1" id="KW-0812">Transmembrane</keyword>
<feature type="transmembrane region" description="Helical" evidence="1">
    <location>
        <begin position="331"/>
        <end position="353"/>
    </location>
</feature>
<feature type="transmembrane region" description="Helical" evidence="1">
    <location>
        <begin position="228"/>
        <end position="246"/>
    </location>
</feature>
<proteinExistence type="predicted"/>
<protein>
    <submittedName>
        <fullName evidence="2">Uncharacterized protein DUF3667</fullName>
    </submittedName>
</protein>
<accession>A0A495S4D8</accession>
<evidence type="ECO:0000256" key="1">
    <source>
        <dbReference type="SAM" id="Phobius"/>
    </source>
</evidence>
<organism evidence="2 3">
    <name type="scientific">Flavobacterium limicola</name>
    <dbReference type="NCBI Taxonomy" id="180441"/>
    <lineage>
        <taxon>Bacteria</taxon>
        <taxon>Pseudomonadati</taxon>
        <taxon>Bacteroidota</taxon>
        <taxon>Flavobacteriia</taxon>
        <taxon>Flavobacteriales</taxon>
        <taxon>Flavobacteriaceae</taxon>
        <taxon>Flavobacterium</taxon>
    </lineage>
</organism>
<name>A0A495S4D8_9FLAO</name>
<feature type="transmembrane region" description="Helical" evidence="1">
    <location>
        <begin position="290"/>
        <end position="311"/>
    </location>
</feature>
<sequence length="356" mass="42207">MSKEPLRSERNCLNCNHVVEQRYCPNCGQENAKVRKTFYHLFVHFFEDFTHYESKFWRTIIYLIFKPAALTKAYVLGKRLSFLPPVRLYIFLSFITFFLISLFPDENSKEIVKADKIKIKTENVPSLDSLHIDEKSVDGLTKVGLISQKNNDTIKKILQDTKDINPKEITDFGYKNTNELDSIQIHGTEKVKVSPTEYWFLKKWLAVKEENTNEEIIEKFSQSFANNLPKVLFLYMPVFALILWLFHDKKKWYYYDHGIFTLHFFSFLLLLILLLFFIDKLFSLSESSIILSWIHLGIKSMGILWMFYYFFPAHRLFYGETYFISAFKSTLVFVINLIIISIIMVLYALYTYINLN</sequence>
<dbReference type="OrthoDB" id="675873at2"/>
<gene>
    <name evidence="2" type="ORF">BC952_1920</name>
</gene>
<dbReference type="Proteomes" id="UP000280091">
    <property type="component" value="Unassembled WGS sequence"/>
</dbReference>
<evidence type="ECO:0000313" key="2">
    <source>
        <dbReference type="EMBL" id="RKS94056.1"/>
    </source>
</evidence>
<reference evidence="2 3" key="1">
    <citation type="submission" date="2018-10" db="EMBL/GenBank/DDBJ databases">
        <title>Genomic Encyclopedia of Archaeal and Bacterial Type Strains, Phase II (KMG-II): from individual species to whole genera.</title>
        <authorList>
            <person name="Goeker M."/>
        </authorList>
    </citation>
    <scope>NUCLEOTIDE SEQUENCE [LARGE SCALE GENOMIC DNA]</scope>
    <source>
        <strain evidence="2 3">DSM 15094</strain>
    </source>
</reference>
<dbReference type="RefSeq" id="WP_121365280.1">
    <property type="nucleotide sequence ID" value="NZ_RBXA01000002.1"/>
</dbReference>
<evidence type="ECO:0000313" key="3">
    <source>
        <dbReference type="Proteomes" id="UP000280091"/>
    </source>
</evidence>
<keyword evidence="1" id="KW-0472">Membrane</keyword>
<dbReference type="AlphaFoldDB" id="A0A495S4D8"/>
<feature type="transmembrane region" description="Helical" evidence="1">
    <location>
        <begin position="258"/>
        <end position="278"/>
    </location>
</feature>
<comment type="caution">
    <text evidence="2">The sequence shown here is derived from an EMBL/GenBank/DDBJ whole genome shotgun (WGS) entry which is preliminary data.</text>
</comment>
<dbReference type="EMBL" id="RBXA01000002">
    <property type="protein sequence ID" value="RKS94056.1"/>
    <property type="molecule type" value="Genomic_DNA"/>
</dbReference>
<feature type="transmembrane region" description="Helical" evidence="1">
    <location>
        <begin position="86"/>
        <end position="103"/>
    </location>
</feature>
<dbReference type="Pfam" id="PF12412">
    <property type="entry name" value="DUF3667"/>
    <property type="match status" value="1"/>
</dbReference>
<dbReference type="InterPro" id="IPR022134">
    <property type="entry name" value="DUF3667"/>
</dbReference>
<keyword evidence="1" id="KW-1133">Transmembrane helix</keyword>
<keyword evidence="3" id="KW-1185">Reference proteome</keyword>